<name>A0ABZ3IUH4_9FIRM</name>
<keyword evidence="2" id="KW-1185">Reference proteome</keyword>
<evidence type="ECO:0000313" key="2">
    <source>
        <dbReference type="Proteomes" id="UP000216752"/>
    </source>
</evidence>
<gene>
    <name evidence="1" type="ORF">SPSIL_056200</name>
</gene>
<proteinExistence type="predicted"/>
<reference evidence="1" key="1">
    <citation type="submission" date="2024-05" db="EMBL/GenBank/DDBJ databases">
        <title>Isolation and characterization of Sporomusa carbonis sp. nov., a carboxydotrophic hydrogenogen in the genus of Sporomusa isolated from a charcoal burning pile.</title>
        <authorList>
            <person name="Boeer T."/>
            <person name="Rosenbaum F."/>
            <person name="Eysell L."/>
            <person name="Mueller V."/>
            <person name="Daniel R."/>
            <person name="Poehlein A."/>
        </authorList>
    </citation>
    <scope>NUCLEOTIDE SEQUENCE [LARGE SCALE GENOMIC DNA]</scope>
    <source>
        <strain evidence="1">DSM 10669</strain>
    </source>
</reference>
<dbReference type="Proteomes" id="UP000216752">
    <property type="component" value="Chromosome"/>
</dbReference>
<sequence>MKEVIETKQAPQAIGPYSQARMSGGVLVEIELIACSHNK</sequence>
<dbReference type="EMBL" id="CP155573">
    <property type="protein sequence ID" value="XFO69386.1"/>
    <property type="molecule type" value="Genomic_DNA"/>
</dbReference>
<organism evidence="1 2">
    <name type="scientific">Sporomusa silvacetica DSM 10669</name>
    <dbReference type="NCBI Taxonomy" id="1123289"/>
    <lineage>
        <taxon>Bacteria</taxon>
        <taxon>Bacillati</taxon>
        <taxon>Bacillota</taxon>
        <taxon>Negativicutes</taxon>
        <taxon>Selenomonadales</taxon>
        <taxon>Sporomusaceae</taxon>
        <taxon>Sporomusa</taxon>
    </lineage>
</organism>
<protein>
    <submittedName>
        <fullName evidence="1">Uncharacterized protein</fullName>
    </submittedName>
</protein>
<accession>A0ABZ3IUH4</accession>
<evidence type="ECO:0000313" key="1">
    <source>
        <dbReference type="EMBL" id="XFO69386.1"/>
    </source>
</evidence>